<dbReference type="RefSeq" id="XP_018710297.1">
    <property type="nucleotide sequence ID" value="XM_018856141.1"/>
</dbReference>
<dbReference type="AlphaFoldDB" id="A0A1A0H799"/>
<name>A0A1A0H799_9ASCO</name>
<feature type="compositionally biased region" description="Polar residues" evidence="1">
    <location>
        <begin position="62"/>
        <end position="72"/>
    </location>
</feature>
<feature type="region of interest" description="Disordered" evidence="1">
    <location>
        <begin position="45"/>
        <end position="73"/>
    </location>
</feature>
<gene>
    <name evidence="2" type="ORF">METBIDRAFT_32841</name>
</gene>
<keyword evidence="3" id="KW-1185">Reference proteome</keyword>
<organism evidence="2 3">
    <name type="scientific">Metschnikowia bicuspidata var. bicuspidata NRRL YB-4993</name>
    <dbReference type="NCBI Taxonomy" id="869754"/>
    <lineage>
        <taxon>Eukaryota</taxon>
        <taxon>Fungi</taxon>
        <taxon>Dikarya</taxon>
        <taxon>Ascomycota</taxon>
        <taxon>Saccharomycotina</taxon>
        <taxon>Pichiomycetes</taxon>
        <taxon>Metschnikowiaceae</taxon>
        <taxon>Metschnikowia</taxon>
    </lineage>
</organism>
<reference evidence="2 3" key="1">
    <citation type="submission" date="2016-05" db="EMBL/GenBank/DDBJ databases">
        <title>Comparative genomics of biotechnologically important yeasts.</title>
        <authorList>
            <consortium name="DOE Joint Genome Institute"/>
            <person name="Riley R."/>
            <person name="Haridas S."/>
            <person name="Wolfe K.H."/>
            <person name="Lopes M.R."/>
            <person name="Hittinger C.T."/>
            <person name="Goker M."/>
            <person name="Salamov A."/>
            <person name="Wisecaver J."/>
            <person name="Long T.M."/>
            <person name="Aerts A.L."/>
            <person name="Barry K."/>
            <person name="Choi C."/>
            <person name="Clum A."/>
            <person name="Coughlan A.Y."/>
            <person name="Deshpande S."/>
            <person name="Douglass A.P."/>
            <person name="Hanson S.J."/>
            <person name="Klenk H.-P."/>
            <person name="LaButti K."/>
            <person name="Lapidus A."/>
            <person name="Lindquist E."/>
            <person name="Lipzen A."/>
            <person name="Meier-kolthoff J.P."/>
            <person name="Ohm R.A."/>
            <person name="Otillar R.P."/>
            <person name="Pangilinan J."/>
            <person name="Peng Y."/>
            <person name="Rokas A."/>
            <person name="Rosa C.A."/>
            <person name="Scheuner C."/>
            <person name="Sibirny A.A."/>
            <person name="Slot J.C."/>
            <person name="Stielow J.B."/>
            <person name="Sun H."/>
            <person name="Kurtzman C.P."/>
            <person name="Blackwell M."/>
            <person name="Grigoriev I.V."/>
            <person name="Jeffries T.W."/>
        </authorList>
    </citation>
    <scope>NUCLEOTIDE SEQUENCE [LARGE SCALE GENOMIC DNA]</scope>
    <source>
        <strain evidence="2 3">NRRL YB-4993</strain>
    </source>
</reference>
<dbReference type="OrthoDB" id="4075814at2759"/>
<sequence>MRRILTKKSYVPVIEEEEAGALLDLPLESLLPRYLQSSYSSPVTFAEEEAHGQRKNKHEYQKSATSGNNSGSLLEKDSSYANYANYSNLLQVISPVESVSMFRQNSPRFMRSPGGNRESRPDDRKVWQLVLSDISLSAARLSTGSEGTSRDEFEDLKGDLTHAKVKEHPDFFAENMRQAKAKFYGHATEEGGDTKRNS</sequence>
<comment type="caution">
    <text evidence="2">The sequence shown here is derived from an EMBL/GenBank/DDBJ whole genome shotgun (WGS) entry which is preliminary data.</text>
</comment>
<accession>A0A1A0H799</accession>
<dbReference type="Proteomes" id="UP000092555">
    <property type="component" value="Unassembled WGS sequence"/>
</dbReference>
<evidence type="ECO:0000313" key="3">
    <source>
        <dbReference type="Proteomes" id="UP000092555"/>
    </source>
</evidence>
<protein>
    <submittedName>
        <fullName evidence="2">Uncharacterized protein</fullName>
    </submittedName>
</protein>
<dbReference type="EMBL" id="LXTC01000005">
    <property type="protein sequence ID" value="OBA19772.1"/>
    <property type="molecule type" value="Genomic_DNA"/>
</dbReference>
<proteinExistence type="predicted"/>
<evidence type="ECO:0000313" key="2">
    <source>
        <dbReference type="EMBL" id="OBA19772.1"/>
    </source>
</evidence>
<evidence type="ECO:0000256" key="1">
    <source>
        <dbReference type="SAM" id="MobiDB-lite"/>
    </source>
</evidence>
<dbReference type="GeneID" id="30029117"/>